<dbReference type="PRINTS" id="PR00953">
    <property type="entry name" value="TYPE3IMRPROT"/>
</dbReference>
<dbReference type="Proteomes" id="UP000824063">
    <property type="component" value="Unassembled WGS sequence"/>
</dbReference>
<keyword evidence="11" id="KW-0966">Cell projection</keyword>
<dbReference type="PANTHER" id="PTHR30065">
    <property type="entry name" value="FLAGELLAR BIOSYNTHETIC PROTEIN FLIR"/>
    <property type="match status" value="1"/>
</dbReference>
<proteinExistence type="inferred from homology"/>
<dbReference type="AlphaFoldDB" id="A0A9D2F5T9"/>
<dbReference type="GO" id="GO:0044780">
    <property type="term" value="P:bacterial-type flagellum assembly"/>
    <property type="evidence" value="ECO:0007669"/>
    <property type="project" value="UniProtKB-UniRule"/>
</dbReference>
<evidence type="ECO:0000256" key="10">
    <source>
        <dbReference type="RuleBase" id="RU362071"/>
    </source>
</evidence>
<dbReference type="GO" id="GO:0009425">
    <property type="term" value="C:bacterial-type flagellum basal body"/>
    <property type="evidence" value="ECO:0007669"/>
    <property type="project" value="UniProtKB-SubCell"/>
</dbReference>
<feature type="transmembrane region" description="Helical" evidence="10">
    <location>
        <begin position="119"/>
        <end position="138"/>
    </location>
</feature>
<evidence type="ECO:0000313" key="11">
    <source>
        <dbReference type="EMBL" id="HIZ52985.1"/>
    </source>
</evidence>
<dbReference type="PANTHER" id="PTHR30065:SF1">
    <property type="entry name" value="SURFACE PRESENTATION OF ANTIGENS PROTEIN SPAR"/>
    <property type="match status" value="1"/>
</dbReference>
<dbReference type="GO" id="GO:0006605">
    <property type="term" value="P:protein targeting"/>
    <property type="evidence" value="ECO:0007669"/>
    <property type="project" value="UniProtKB-UniRule"/>
</dbReference>
<feature type="transmembrane region" description="Helical" evidence="10">
    <location>
        <begin position="214"/>
        <end position="232"/>
    </location>
</feature>
<evidence type="ECO:0000256" key="8">
    <source>
        <dbReference type="ARBA" id="ARBA00023143"/>
    </source>
</evidence>
<keyword evidence="8 10" id="KW-0975">Bacterial flagellum</keyword>
<feature type="transmembrane region" description="Helical" evidence="10">
    <location>
        <begin position="144"/>
        <end position="167"/>
    </location>
</feature>
<organism evidence="11 12">
    <name type="scientific">Candidatus Enterococcus avicola</name>
    <dbReference type="NCBI Taxonomy" id="2838561"/>
    <lineage>
        <taxon>Bacteria</taxon>
        <taxon>Bacillati</taxon>
        <taxon>Bacillota</taxon>
        <taxon>Bacilli</taxon>
        <taxon>Lactobacillales</taxon>
        <taxon>Enterococcaceae</taxon>
        <taxon>Enterococcus</taxon>
    </lineage>
</organism>
<gene>
    <name evidence="11" type="primary">fliR</name>
    <name evidence="11" type="ORF">IAA20_03465</name>
</gene>
<keyword evidence="5 10" id="KW-0812">Transmembrane</keyword>
<comment type="similarity">
    <text evidence="2 10">Belongs to the FliR/MopE/SpaR family.</text>
</comment>
<comment type="caution">
    <text evidence="11">The sequence shown here is derived from an EMBL/GenBank/DDBJ whole genome shotgun (WGS) entry which is preliminary data.</text>
</comment>
<feature type="transmembrane region" description="Helical" evidence="10">
    <location>
        <begin position="6"/>
        <end position="24"/>
    </location>
</feature>
<evidence type="ECO:0000256" key="2">
    <source>
        <dbReference type="ARBA" id="ARBA00009772"/>
    </source>
</evidence>
<evidence type="ECO:0000256" key="9">
    <source>
        <dbReference type="NCBIfam" id="TIGR01400"/>
    </source>
</evidence>
<keyword evidence="11" id="KW-0969">Cilium</keyword>
<evidence type="ECO:0000256" key="4">
    <source>
        <dbReference type="ARBA" id="ARBA00022475"/>
    </source>
</evidence>
<dbReference type="InterPro" id="IPR002010">
    <property type="entry name" value="T3SS_IM_R"/>
</dbReference>
<protein>
    <recommendedName>
        <fullName evidence="3 9">Flagellar biosynthetic protein FliR</fullName>
    </recommendedName>
</protein>
<keyword evidence="11" id="KW-0282">Flagellum</keyword>
<reference evidence="11" key="2">
    <citation type="submission" date="2021-04" db="EMBL/GenBank/DDBJ databases">
        <authorList>
            <person name="Gilroy R."/>
        </authorList>
    </citation>
    <scope>NUCLEOTIDE SEQUENCE</scope>
    <source>
        <strain evidence="11">CHK172-16539</strain>
    </source>
</reference>
<dbReference type="Pfam" id="PF01311">
    <property type="entry name" value="Bac_export_1"/>
    <property type="match status" value="1"/>
</dbReference>
<accession>A0A9D2F5T9</accession>
<keyword evidence="6 10" id="KW-1133">Transmembrane helix</keyword>
<dbReference type="InterPro" id="IPR006303">
    <property type="entry name" value="FliR"/>
</dbReference>
<evidence type="ECO:0000313" key="12">
    <source>
        <dbReference type="Proteomes" id="UP000824063"/>
    </source>
</evidence>
<evidence type="ECO:0000256" key="7">
    <source>
        <dbReference type="ARBA" id="ARBA00023136"/>
    </source>
</evidence>
<dbReference type="GO" id="GO:0005886">
    <property type="term" value="C:plasma membrane"/>
    <property type="evidence" value="ECO:0007669"/>
    <property type="project" value="UniProtKB-SubCell"/>
</dbReference>
<keyword evidence="7 10" id="KW-0472">Membrane</keyword>
<sequence length="253" mass="28201">MELIQVGIFVFIRITAFMVISPVFSQKGIPTLSKVVISAALMLVTVPLVPYFEPVDNLFIFALVVWKEVLFGLAMGFLSQLVFTGVEIAGQFIDFQVGFSMAQAYDPTFQIMSSQYGKLYYWLTIMVIFITNLHHYLIKGLIDSFHLVPIGAASISGVTVEGVIKLFSLTFEMAIHLAAPLVISAIVIDIVLGILSRTIPQINVLMMGMPMKSAFSFIVFLLLIPNTLEFLIKIVPKSMQYMTEFIKAISQVR</sequence>
<keyword evidence="4 10" id="KW-1003">Cell membrane</keyword>
<comment type="subcellular location">
    <subcellularLocation>
        <location evidence="10">Cell membrane</location>
        <topology evidence="10">Multi-pass membrane protein</topology>
    </subcellularLocation>
    <subcellularLocation>
        <location evidence="10">Bacterial flagellum basal body</location>
    </subcellularLocation>
</comment>
<evidence type="ECO:0000256" key="6">
    <source>
        <dbReference type="ARBA" id="ARBA00022989"/>
    </source>
</evidence>
<feature type="transmembrane region" description="Helical" evidence="10">
    <location>
        <begin position="174"/>
        <end position="194"/>
    </location>
</feature>
<comment type="function">
    <text evidence="1 10">Role in flagellar biosynthesis.</text>
</comment>
<evidence type="ECO:0000256" key="3">
    <source>
        <dbReference type="ARBA" id="ARBA00021717"/>
    </source>
</evidence>
<dbReference type="EMBL" id="DXBN01000084">
    <property type="protein sequence ID" value="HIZ52985.1"/>
    <property type="molecule type" value="Genomic_DNA"/>
</dbReference>
<reference evidence="11" key="1">
    <citation type="journal article" date="2021" name="PeerJ">
        <title>Extensive microbial diversity within the chicken gut microbiome revealed by metagenomics and culture.</title>
        <authorList>
            <person name="Gilroy R."/>
            <person name="Ravi A."/>
            <person name="Getino M."/>
            <person name="Pursley I."/>
            <person name="Horton D.L."/>
            <person name="Alikhan N.F."/>
            <person name="Baker D."/>
            <person name="Gharbi K."/>
            <person name="Hall N."/>
            <person name="Watson M."/>
            <person name="Adriaenssens E.M."/>
            <person name="Foster-Nyarko E."/>
            <person name="Jarju S."/>
            <person name="Secka A."/>
            <person name="Antonio M."/>
            <person name="Oren A."/>
            <person name="Chaudhuri R.R."/>
            <person name="La Ragione R."/>
            <person name="Hildebrand F."/>
            <person name="Pallen M.J."/>
        </authorList>
    </citation>
    <scope>NUCLEOTIDE SEQUENCE</scope>
    <source>
        <strain evidence="11">CHK172-16539</strain>
    </source>
</reference>
<dbReference type="NCBIfam" id="TIGR01400">
    <property type="entry name" value="fliR"/>
    <property type="match status" value="1"/>
</dbReference>
<evidence type="ECO:0000256" key="5">
    <source>
        <dbReference type="ARBA" id="ARBA00022692"/>
    </source>
</evidence>
<feature type="transmembrane region" description="Helical" evidence="10">
    <location>
        <begin position="31"/>
        <end position="52"/>
    </location>
</feature>
<name>A0A9D2F5T9_9ENTE</name>
<evidence type="ECO:0000256" key="1">
    <source>
        <dbReference type="ARBA" id="ARBA00002578"/>
    </source>
</evidence>